<name>A0A3M7P0R8_BRAPC</name>
<dbReference type="Proteomes" id="UP000276133">
    <property type="component" value="Unassembled WGS sequence"/>
</dbReference>
<gene>
    <name evidence="1" type="ORF">BpHYR1_049766</name>
</gene>
<dbReference type="AlphaFoldDB" id="A0A3M7P0R8"/>
<organism evidence="1 2">
    <name type="scientific">Brachionus plicatilis</name>
    <name type="common">Marine rotifer</name>
    <name type="synonym">Brachionus muelleri</name>
    <dbReference type="NCBI Taxonomy" id="10195"/>
    <lineage>
        <taxon>Eukaryota</taxon>
        <taxon>Metazoa</taxon>
        <taxon>Spiralia</taxon>
        <taxon>Gnathifera</taxon>
        <taxon>Rotifera</taxon>
        <taxon>Eurotatoria</taxon>
        <taxon>Monogononta</taxon>
        <taxon>Pseudotrocha</taxon>
        <taxon>Ploima</taxon>
        <taxon>Brachionidae</taxon>
        <taxon>Brachionus</taxon>
    </lineage>
</organism>
<proteinExistence type="predicted"/>
<accession>A0A3M7P0R8</accession>
<keyword evidence="2" id="KW-1185">Reference proteome</keyword>
<sequence length="68" mass="8044">MLLYAGGHFGHDLDFDSALKKQKFDISYLSDIEKISDNIQNLYTGQILRHIIHHVDLKHLEWLKIFCF</sequence>
<comment type="caution">
    <text evidence="1">The sequence shown here is derived from an EMBL/GenBank/DDBJ whole genome shotgun (WGS) entry which is preliminary data.</text>
</comment>
<reference evidence="1 2" key="1">
    <citation type="journal article" date="2018" name="Sci. Rep.">
        <title>Genomic signatures of local adaptation to the degree of environmental predictability in rotifers.</title>
        <authorList>
            <person name="Franch-Gras L."/>
            <person name="Hahn C."/>
            <person name="Garcia-Roger E.M."/>
            <person name="Carmona M.J."/>
            <person name="Serra M."/>
            <person name="Gomez A."/>
        </authorList>
    </citation>
    <scope>NUCLEOTIDE SEQUENCE [LARGE SCALE GENOMIC DNA]</scope>
    <source>
        <strain evidence="1">HYR1</strain>
    </source>
</reference>
<dbReference type="EMBL" id="REGN01014307">
    <property type="protein sequence ID" value="RMZ92796.1"/>
    <property type="molecule type" value="Genomic_DNA"/>
</dbReference>
<evidence type="ECO:0000313" key="2">
    <source>
        <dbReference type="Proteomes" id="UP000276133"/>
    </source>
</evidence>
<evidence type="ECO:0000313" key="1">
    <source>
        <dbReference type="EMBL" id="RMZ92796.1"/>
    </source>
</evidence>
<protein>
    <submittedName>
        <fullName evidence="1">Uncharacterized protein</fullName>
    </submittedName>
</protein>